<name>A0ACC1N7A8_9HYPO</name>
<accession>A0ACC1N7A8</accession>
<dbReference type="Proteomes" id="UP001143910">
    <property type="component" value="Unassembled WGS sequence"/>
</dbReference>
<evidence type="ECO:0000313" key="2">
    <source>
        <dbReference type="Proteomes" id="UP001143910"/>
    </source>
</evidence>
<dbReference type="EMBL" id="JANJQO010000845">
    <property type="protein sequence ID" value="KAJ2974319.1"/>
    <property type="molecule type" value="Genomic_DNA"/>
</dbReference>
<sequence>MPKVQNGRISHVNSNCRSKYLAAFDLDVDYDLICVGFGPASLSVAIALHDSIASSKLHFDSPPKVLFIEKQSRFTWHAGMLLPGAKMQIPFMIDLATLRDPQSHFTFLSYLHHQGRLFDFTNLRAFFPARVEFEDYLRWCSSHFDHLVQYGREVVSISPAVRKNNAVTMFTVKAQSSVTGDGYTVRGRNVLLATGGQPSLPQTLPAQNPRILHSSQYLYMIDKILADRNSAYKVIVVGAGQSAAEIFQSVQKLYPNSSTRLVMHPEFLKPCDDTPFVNAIFSPEYIDSFFVQSAKDRREILVEFRPTNYGVVRLELIDELFETMYAQKRDLGPDERSWPHRIMGNSEISNVKSYGEYFDVTIRSLTNGIASSSEEIVRADLIIAATGYERNSHVSILQDTWEMLPKTAPETIEFSDQRDLNGWNVNTDQGERKLAVGCDYQVNYEPGRVAPDAGIWLQGCCEGTHGLSDTLLSVLATRSGEIVQSIFGAKKYHASTLRNSFLDYLSALTLEVLSILSVII</sequence>
<reference evidence="1" key="1">
    <citation type="submission" date="2022-08" db="EMBL/GenBank/DDBJ databases">
        <title>Genome Sequence of Lecanicillium fungicola.</title>
        <authorList>
            <person name="Buettner E."/>
        </authorList>
    </citation>
    <scope>NUCLEOTIDE SEQUENCE</scope>
    <source>
        <strain evidence="1">Babe33</strain>
    </source>
</reference>
<gene>
    <name evidence="1" type="ORF">NQ176_g6124</name>
</gene>
<evidence type="ECO:0000313" key="1">
    <source>
        <dbReference type="EMBL" id="KAJ2974319.1"/>
    </source>
</evidence>
<keyword evidence="2" id="KW-1185">Reference proteome</keyword>
<proteinExistence type="predicted"/>
<comment type="caution">
    <text evidence="1">The sequence shown here is derived from an EMBL/GenBank/DDBJ whole genome shotgun (WGS) entry which is preliminary data.</text>
</comment>
<protein>
    <submittedName>
        <fullName evidence="1">Uncharacterized protein</fullName>
    </submittedName>
</protein>
<organism evidence="1 2">
    <name type="scientific">Zarea fungicola</name>
    <dbReference type="NCBI Taxonomy" id="93591"/>
    <lineage>
        <taxon>Eukaryota</taxon>
        <taxon>Fungi</taxon>
        <taxon>Dikarya</taxon>
        <taxon>Ascomycota</taxon>
        <taxon>Pezizomycotina</taxon>
        <taxon>Sordariomycetes</taxon>
        <taxon>Hypocreomycetidae</taxon>
        <taxon>Hypocreales</taxon>
        <taxon>Cordycipitaceae</taxon>
        <taxon>Zarea</taxon>
    </lineage>
</organism>